<name>D6Z8X3_SEGRD</name>
<dbReference type="RefSeq" id="WP_013138856.1">
    <property type="nucleotide sequence ID" value="NC_014168.1"/>
</dbReference>
<dbReference type="HOGENOM" id="CLU_952802_0_0_11"/>
<dbReference type="KEGG" id="srt:Srot_1946"/>
<gene>
    <name evidence="1" type="ordered locus">Srot_1946</name>
</gene>
<protein>
    <submittedName>
        <fullName evidence="1">Uncharacterized protein</fullName>
    </submittedName>
</protein>
<dbReference type="AlphaFoldDB" id="D6Z8X3"/>
<keyword evidence="2" id="KW-1185">Reference proteome</keyword>
<organism evidence="1 2">
    <name type="scientific">Segniliparus rotundus (strain ATCC BAA-972 / CDC 1076 / CIP 108378 / DSM 44985 / JCM 13578)</name>
    <dbReference type="NCBI Taxonomy" id="640132"/>
    <lineage>
        <taxon>Bacteria</taxon>
        <taxon>Bacillati</taxon>
        <taxon>Actinomycetota</taxon>
        <taxon>Actinomycetes</taxon>
        <taxon>Mycobacteriales</taxon>
        <taxon>Segniliparaceae</taxon>
        <taxon>Segniliparus</taxon>
    </lineage>
</organism>
<evidence type="ECO:0000313" key="2">
    <source>
        <dbReference type="Proteomes" id="UP000002247"/>
    </source>
</evidence>
<accession>D6Z8X3</accession>
<dbReference type="EMBL" id="CP001958">
    <property type="protein sequence ID" value="ADG98403.1"/>
    <property type="molecule type" value="Genomic_DNA"/>
</dbReference>
<reference evidence="1 2" key="1">
    <citation type="journal article" date="2010" name="Stand. Genomic Sci.">
        <title>Complete genome sequence of Segniliparus rotundus type strain (CDC 1076).</title>
        <authorList>
            <person name="Sikorski J."/>
            <person name="Lapidus A."/>
            <person name="Copeland A."/>
            <person name="Misra M."/>
            <person name="Glavina Del Rio T."/>
            <person name="Nolan M."/>
            <person name="Lucas S."/>
            <person name="Chen F."/>
            <person name="Tice H."/>
            <person name="Cheng J.F."/>
            <person name="Jando M."/>
            <person name="Schneider S."/>
            <person name="Bruce D."/>
            <person name="Goodwin L."/>
            <person name="Pitluck S."/>
            <person name="Liolios K."/>
            <person name="Mikhailova N."/>
            <person name="Pati A."/>
            <person name="Ivanova N."/>
            <person name="Mavromatis K."/>
            <person name="Chen A."/>
            <person name="Palaniappan K."/>
            <person name="Chertkov O."/>
            <person name="Land M."/>
            <person name="Hauser L."/>
            <person name="Chang Y.J."/>
            <person name="Jeffries C.D."/>
            <person name="Brettin T."/>
            <person name="Detter J.C."/>
            <person name="Han C."/>
            <person name="Rohde M."/>
            <person name="Goker M."/>
            <person name="Bristow J."/>
            <person name="Eisen J.A."/>
            <person name="Markowitz V."/>
            <person name="Hugenholtz P."/>
            <person name="Kyrpides N.C."/>
            <person name="Klenk H.P."/>
        </authorList>
    </citation>
    <scope>NUCLEOTIDE SEQUENCE [LARGE SCALE GENOMIC DNA]</scope>
    <source>
        <strain evidence="2">ATCC BAA-972 / CDC 1076 / CIP 108378 / DSM 44985 / JCM 13578</strain>
    </source>
</reference>
<proteinExistence type="predicted"/>
<dbReference type="STRING" id="640132.Srot_1946"/>
<sequence length="292" mass="33562">MTQVTGRDVRAARAEHAALIEAHLEDFLGATAMVEEEVRARACAHEMIGFPYGLTNCGCSYCPVNHRTCREQRVGWIPAHREMLSIRDGRGFGTHPMIRTVRRTLEACWDRLTLATWVHAEEAQAEAARYLASVRAWAAGEDEWTKFGEAAWFQREETPEDIGLPEWGRAGPWPKSGGVWREPGPEEDPEGKRYFFEDYHARIALIDAGEPGATRDMRERVHKVLKIVRDQQAEHSGLPLGCHAELVESWYQYLNWMLLSFDYTMGKLAIWLLEHIEEHRHTKTWLLEAKEL</sequence>
<dbReference type="Proteomes" id="UP000002247">
    <property type="component" value="Chromosome"/>
</dbReference>
<evidence type="ECO:0000313" key="1">
    <source>
        <dbReference type="EMBL" id="ADG98403.1"/>
    </source>
</evidence>